<protein>
    <recommendedName>
        <fullName evidence="3">mannose-6-phosphate isomerase</fullName>
        <ecNumber evidence="3">5.3.1.8</ecNumber>
    </recommendedName>
</protein>
<dbReference type="InterPro" id="IPR011051">
    <property type="entry name" value="RmlC_Cupin_sf"/>
</dbReference>
<gene>
    <name evidence="10" type="ORF">MPLG2_3789</name>
</gene>
<dbReference type="GO" id="GO:0005829">
    <property type="term" value="C:cytosol"/>
    <property type="evidence" value="ECO:0007669"/>
    <property type="project" value="TreeGrafter"/>
</dbReference>
<dbReference type="OrthoDB" id="9792649at2"/>
<dbReference type="GO" id="GO:0009298">
    <property type="term" value="P:GDP-mannose biosynthetic process"/>
    <property type="evidence" value="ECO:0007669"/>
    <property type="project" value="InterPro"/>
</dbReference>
<dbReference type="GO" id="GO:0004476">
    <property type="term" value="F:mannose-6-phosphate isomerase activity"/>
    <property type="evidence" value="ECO:0007669"/>
    <property type="project" value="UniProtKB-EC"/>
</dbReference>
<evidence type="ECO:0000313" key="11">
    <source>
        <dbReference type="Proteomes" id="UP000238164"/>
    </source>
</evidence>
<dbReference type="PRINTS" id="PR00714">
    <property type="entry name" value="MAN6PISMRASE"/>
</dbReference>
<comment type="catalytic activity">
    <reaction evidence="1">
        <text>D-mannose 6-phosphate = D-fructose 6-phosphate</text>
        <dbReference type="Rhea" id="RHEA:12356"/>
        <dbReference type="ChEBI" id="CHEBI:58735"/>
        <dbReference type="ChEBI" id="CHEBI:61527"/>
        <dbReference type="EC" id="5.3.1.8"/>
    </reaction>
</comment>
<keyword evidence="11" id="KW-1185">Reference proteome</keyword>
<dbReference type="KEGG" id="mgg:MPLG2_3789"/>
<feature type="binding site" evidence="8">
    <location>
        <position position="91"/>
    </location>
    <ligand>
        <name>Zn(2+)</name>
        <dbReference type="ChEBI" id="CHEBI:29105"/>
    </ligand>
</feature>
<name>A0A2N9JN65_9ACTN</name>
<keyword evidence="5 8" id="KW-0862">Zinc</keyword>
<feature type="binding site" evidence="8">
    <location>
        <position position="257"/>
    </location>
    <ligand>
        <name>Zn(2+)</name>
        <dbReference type="ChEBI" id="CHEBI:29105"/>
    </ligand>
</feature>
<accession>A0A2N9JN65</accession>
<dbReference type="SUPFAM" id="SSF51182">
    <property type="entry name" value="RmlC-like cupins"/>
    <property type="match status" value="1"/>
</dbReference>
<dbReference type="GO" id="GO:0008270">
    <property type="term" value="F:zinc ion binding"/>
    <property type="evidence" value="ECO:0007669"/>
    <property type="project" value="InterPro"/>
</dbReference>
<evidence type="ECO:0000313" key="10">
    <source>
        <dbReference type="EMBL" id="SPD88819.1"/>
    </source>
</evidence>
<dbReference type="Gene3D" id="1.10.441.10">
    <property type="entry name" value="Phosphomannose Isomerase, domain 2"/>
    <property type="match status" value="1"/>
</dbReference>
<dbReference type="PIRSF" id="PIRSF001480">
    <property type="entry name" value="Mannose-6-phosphate_isomerase"/>
    <property type="match status" value="1"/>
</dbReference>
<evidence type="ECO:0000256" key="5">
    <source>
        <dbReference type="ARBA" id="ARBA00022833"/>
    </source>
</evidence>
<dbReference type="AlphaFoldDB" id="A0A2N9JN65"/>
<dbReference type="Gene3D" id="2.60.120.10">
    <property type="entry name" value="Jelly Rolls"/>
    <property type="match status" value="2"/>
</dbReference>
<dbReference type="InterPro" id="IPR046457">
    <property type="entry name" value="PMI_typeI_cat"/>
</dbReference>
<reference evidence="10 11" key="1">
    <citation type="submission" date="2018-02" db="EMBL/GenBank/DDBJ databases">
        <authorList>
            <person name="Cohen D.B."/>
            <person name="Kent A.D."/>
        </authorList>
    </citation>
    <scope>NUCLEOTIDE SEQUENCE [LARGE SCALE GENOMIC DNA]</scope>
    <source>
        <strain evidence="10">1</strain>
    </source>
</reference>
<feature type="binding site" evidence="8">
    <location>
        <position position="128"/>
    </location>
    <ligand>
        <name>Zn(2+)</name>
        <dbReference type="ChEBI" id="CHEBI:29105"/>
    </ligand>
</feature>
<evidence type="ECO:0000256" key="7">
    <source>
        <dbReference type="PIRSR" id="PIRSR001480-1"/>
    </source>
</evidence>
<dbReference type="GO" id="GO:0005975">
    <property type="term" value="P:carbohydrate metabolic process"/>
    <property type="evidence" value="ECO:0007669"/>
    <property type="project" value="InterPro"/>
</dbReference>
<dbReference type="EC" id="5.3.1.8" evidence="3"/>
<keyword evidence="6 10" id="KW-0413">Isomerase</keyword>
<evidence type="ECO:0000259" key="9">
    <source>
        <dbReference type="Pfam" id="PF20511"/>
    </source>
</evidence>
<comment type="cofactor">
    <cofactor evidence="8">
        <name>Zn(2+)</name>
        <dbReference type="ChEBI" id="CHEBI:29105"/>
    </cofactor>
    <text evidence="8">Binds 1 zinc ion per subunit.</text>
</comment>
<proteinExistence type="inferred from homology"/>
<evidence type="ECO:0000256" key="8">
    <source>
        <dbReference type="PIRSR" id="PIRSR001480-2"/>
    </source>
</evidence>
<evidence type="ECO:0000256" key="6">
    <source>
        <dbReference type="ARBA" id="ARBA00023235"/>
    </source>
</evidence>
<keyword evidence="4 8" id="KW-0479">Metal-binding</keyword>
<evidence type="ECO:0000256" key="3">
    <source>
        <dbReference type="ARBA" id="ARBA00011956"/>
    </source>
</evidence>
<feature type="active site" evidence="7">
    <location>
        <position position="276"/>
    </location>
</feature>
<evidence type="ECO:0000256" key="2">
    <source>
        <dbReference type="ARBA" id="ARBA00010772"/>
    </source>
</evidence>
<dbReference type="PANTHER" id="PTHR10309">
    <property type="entry name" value="MANNOSE-6-PHOSPHATE ISOMERASE"/>
    <property type="match status" value="1"/>
</dbReference>
<dbReference type="NCBIfam" id="TIGR00218">
    <property type="entry name" value="manA"/>
    <property type="match status" value="1"/>
</dbReference>
<organism evidence="10 11">
    <name type="scientific">Micropruina glycogenica</name>
    <dbReference type="NCBI Taxonomy" id="75385"/>
    <lineage>
        <taxon>Bacteria</taxon>
        <taxon>Bacillati</taxon>
        <taxon>Actinomycetota</taxon>
        <taxon>Actinomycetes</taxon>
        <taxon>Propionibacteriales</taxon>
        <taxon>Nocardioidaceae</taxon>
        <taxon>Micropruina</taxon>
    </lineage>
</organism>
<dbReference type="InterPro" id="IPR016305">
    <property type="entry name" value="Mannose-6-P_Isomerase"/>
</dbReference>
<dbReference type="Proteomes" id="UP000238164">
    <property type="component" value="Chromosome 1"/>
</dbReference>
<evidence type="ECO:0000256" key="1">
    <source>
        <dbReference type="ARBA" id="ARBA00000757"/>
    </source>
</evidence>
<comment type="similarity">
    <text evidence="2">Belongs to the mannose-6-phosphate isomerase type 1 family.</text>
</comment>
<sequence>MQPLVGTVQRYAWGTTDAIPAILGQPDDGRPMAEYWLGAHASSPSLLGTGTLSEHIDAAPGVLGDRSRAAFGEHLPYLMKLLSARHALSIQAHPSREQAIEGFARESRAGTPLDAPERTYKDSWPKPEILIALEPFDSLAGFRDPHQTAELFAALGVAEPLYSVIGPLTERKGPAAMAEVFLDVLSLGDERRHLIDETVAAAMHHRYDDDPVGEFARTALELDAVFPADPGILAALLMNRLRLQPGEALFVPAGMMHAHLSGTGVEVMANSDNVIRGGLTSKHIDVGELITVVDFNPWLPEILHPTLTRTGVLKYQTPCSEFEAWRMIVDESSGPIRVPGRGSARILLAVSGECVLDDGHTSLPLARGHAAFLSADEQDVFATGSAEVYGTSSGIR</sequence>
<dbReference type="PANTHER" id="PTHR10309:SF0">
    <property type="entry name" value="MANNOSE-6-PHOSPHATE ISOMERASE"/>
    <property type="match status" value="1"/>
</dbReference>
<dbReference type="EMBL" id="LT985188">
    <property type="protein sequence ID" value="SPD88819.1"/>
    <property type="molecule type" value="Genomic_DNA"/>
</dbReference>
<dbReference type="CDD" id="cd07011">
    <property type="entry name" value="cupin_PMI_type_I_N"/>
    <property type="match status" value="1"/>
</dbReference>
<evidence type="ECO:0000256" key="4">
    <source>
        <dbReference type="ARBA" id="ARBA00022723"/>
    </source>
</evidence>
<dbReference type="RefSeq" id="WP_105187243.1">
    <property type="nucleotide sequence ID" value="NZ_BAAAGO010000067.1"/>
</dbReference>
<dbReference type="Pfam" id="PF20511">
    <property type="entry name" value="PMI_typeI_cat"/>
    <property type="match status" value="1"/>
</dbReference>
<feature type="domain" description="Phosphomannose isomerase type I catalytic" evidence="9">
    <location>
        <begin position="2"/>
        <end position="143"/>
    </location>
</feature>
<dbReference type="InterPro" id="IPR001250">
    <property type="entry name" value="Man6P_Isoase-1"/>
</dbReference>
<feature type="binding site" evidence="8">
    <location>
        <position position="93"/>
    </location>
    <ligand>
        <name>Zn(2+)</name>
        <dbReference type="ChEBI" id="CHEBI:29105"/>
    </ligand>
</feature>
<dbReference type="InterPro" id="IPR014710">
    <property type="entry name" value="RmlC-like_jellyroll"/>
</dbReference>